<dbReference type="AlphaFoldDB" id="V8R058"/>
<accession>V8R058</accession>
<protein>
    <recommendedName>
        <fullName evidence="3">Polymerase nucleotidyl transferase domain-containing protein</fullName>
    </recommendedName>
</protein>
<proteinExistence type="predicted"/>
<evidence type="ECO:0008006" key="3">
    <source>
        <dbReference type="Google" id="ProtNLM"/>
    </source>
</evidence>
<reference evidence="1 2" key="1">
    <citation type="journal article" date="2014" name="Genome Announc.">
        <title>Draft Genome Sequence of Advenella kashmirensis Strain W13003, a Polycyclic Aromatic Hydrocarbon-Degrading Bacterium.</title>
        <authorList>
            <person name="Wang X."/>
            <person name="Jin D."/>
            <person name="Zhou L."/>
            <person name="Wu L."/>
            <person name="An W."/>
            <person name="Zhao L."/>
        </authorList>
    </citation>
    <scope>NUCLEOTIDE SEQUENCE [LARGE SCALE GENOMIC DNA]</scope>
    <source>
        <strain evidence="1 2">W13003</strain>
    </source>
</reference>
<dbReference type="InterPro" id="IPR043519">
    <property type="entry name" value="NT_sf"/>
</dbReference>
<dbReference type="HOGENOM" id="CLU_2068105_0_0_4"/>
<gene>
    <name evidence="1" type="ORF">W822_01535</name>
</gene>
<evidence type="ECO:0000313" key="1">
    <source>
        <dbReference type="EMBL" id="ETF04649.1"/>
    </source>
</evidence>
<dbReference type="SUPFAM" id="SSF81301">
    <property type="entry name" value="Nucleotidyltransferase"/>
    <property type="match status" value="1"/>
</dbReference>
<evidence type="ECO:0000313" key="2">
    <source>
        <dbReference type="Proteomes" id="UP000018733"/>
    </source>
</evidence>
<organism evidence="1 2">
    <name type="scientific">Advenella kashmirensis W13003</name>
    <dbReference type="NCBI Taxonomy" id="1424334"/>
    <lineage>
        <taxon>Bacteria</taxon>
        <taxon>Pseudomonadati</taxon>
        <taxon>Pseudomonadota</taxon>
        <taxon>Betaproteobacteria</taxon>
        <taxon>Burkholderiales</taxon>
        <taxon>Alcaligenaceae</taxon>
    </lineage>
</organism>
<keyword evidence="2" id="KW-1185">Reference proteome</keyword>
<comment type="caution">
    <text evidence="1">The sequence shown here is derived from an EMBL/GenBank/DDBJ whole genome shotgun (WGS) entry which is preliminary data.</text>
</comment>
<dbReference type="Proteomes" id="UP000018733">
    <property type="component" value="Unassembled WGS sequence"/>
</dbReference>
<dbReference type="Gene3D" id="3.30.460.10">
    <property type="entry name" value="Beta Polymerase, domain 2"/>
    <property type="match status" value="1"/>
</dbReference>
<name>V8R058_9BURK</name>
<sequence length="118" mass="13249">MSQMKCRVLFGPANIGDIINETRKAIQTITLVESRLSSVYGFGSAFRGEEFQDIDILAVLGKKTGSMIETYYALREVLVSATRMYGAPIHLTVLTEPEFESRPLKCMKELVPLWTNES</sequence>
<dbReference type="EMBL" id="AYXT01000001">
    <property type="protein sequence ID" value="ETF04649.1"/>
    <property type="molecule type" value="Genomic_DNA"/>
</dbReference>